<dbReference type="Proteomes" id="UP000824221">
    <property type="component" value="Unassembled WGS sequence"/>
</dbReference>
<name>A0A9D2H3Z7_9FIRM</name>
<reference evidence="3" key="2">
    <citation type="submission" date="2021-04" db="EMBL/GenBank/DDBJ databases">
        <authorList>
            <person name="Gilroy R."/>
        </authorList>
    </citation>
    <scope>NUCLEOTIDE SEQUENCE</scope>
    <source>
        <strain evidence="3">CHK156-179</strain>
    </source>
</reference>
<comment type="caution">
    <text evidence="3">The sequence shown here is derived from an EMBL/GenBank/DDBJ whole genome shotgun (WGS) entry which is preliminary data.</text>
</comment>
<evidence type="ECO:0000313" key="3">
    <source>
        <dbReference type="EMBL" id="HJA02930.1"/>
    </source>
</evidence>
<feature type="transmembrane region" description="Helical" evidence="2">
    <location>
        <begin position="56"/>
        <end position="78"/>
    </location>
</feature>
<dbReference type="AlphaFoldDB" id="A0A9D2H3Z7"/>
<keyword evidence="2" id="KW-1133">Transmembrane helix</keyword>
<gene>
    <name evidence="3" type="ORF">H9797_06125</name>
</gene>
<evidence type="ECO:0000313" key="4">
    <source>
        <dbReference type="Proteomes" id="UP000824221"/>
    </source>
</evidence>
<keyword evidence="2" id="KW-0812">Transmembrane</keyword>
<evidence type="ECO:0000256" key="1">
    <source>
        <dbReference type="SAM" id="MobiDB-lite"/>
    </source>
</evidence>
<reference evidence="3" key="1">
    <citation type="journal article" date="2021" name="PeerJ">
        <title>Extensive microbial diversity within the chicken gut microbiome revealed by metagenomics and culture.</title>
        <authorList>
            <person name="Gilroy R."/>
            <person name="Ravi A."/>
            <person name="Getino M."/>
            <person name="Pursley I."/>
            <person name="Horton D.L."/>
            <person name="Alikhan N.F."/>
            <person name="Baker D."/>
            <person name="Gharbi K."/>
            <person name="Hall N."/>
            <person name="Watson M."/>
            <person name="Adriaenssens E.M."/>
            <person name="Foster-Nyarko E."/>
            <person name="Jarju S."/>
            <person name="Secka A."/>
            <person name="Antonio M."/>
            <person name="Oren A."/>
            <person name="Chaudhuri R.R."/>
            <person name="La Ragione R."/>
            <person name="Hildebrand F."/>
            <person name="Pallen M.J."/>
        </authorList>
    </citation>
    <scope>NUCLEOTIDE SEQUENCE</scope>
    <source>
        <strain evidence="3">CHK156-179</strain>
    </source>
</reference>
<dbReference type="EMBL" id="DXAJ01000092">
    <property type="protein sequence ID" value="HJA02930.1"/>
    <property type="molecule type" value="Genomic_DNA"/>
</dbReference>
<sequence length="388" mass="43609">MKDIKKMLKAQAKDVLPDEKLKESIKQELGYRTAEEAPMLARVDGGSEQVKGKRKLMFPLVALAVILLVLAIVLPLALPGNSPTVLPGGNKFAGITNADSFYAYGAASVGSLLASESDTSPVRAMKDDVAREEKHIETVNRYMALVEGLLSKDAIEATAVAGNEEYQYGMKIGYTDLLGNAAHYTLYYNKHFLSAEQEEDEKEEEYAIEGVLVAEGRTYPVSGNYETESEEDETEGELFFRAYLDEAKSAYIEVTQEYESEREDGEQEVEREYVYSRYENGKRVERTTVEYESEEGELELKLTIEQENVRDELVFESARRDGETVLLAEGKLSGEDVRFAVYIREGGYHYVFEDGSSSDHDRYDDAHDDDDDDDDDDRPWRGRGSASV</sequence>
<feature type="region of interest" description="Disordered" evidence="1">
    <location>
        <begin position="353"/>
        <end position="388"/>
    </location>
</feature>
<accession>A0A9D2H3Z7</accession>
<keyword evidence="2" id="KW-0472">Membrane</keyword>
<protein>
    <submittedName>
        <fullName evidence="3">Uncharacterized protein</fullName>
    </submittedName>
</protein>
<organism evidence="3 4">
    <name type="scientific">Candidatus Gallimonas gallistercoris</name>
    <dbReference type="NCBI Taxonomy" id="2838602"/>
    <lineage>
        <taxon>Bacteria</taxon>
        <taxon>Bacillati</taxon>
        <taxon>Bacillota</taxon>
        <taxon>Clostridia</taxon>
        <taxon>Candidatus Gallimonas</taxon>
    </lineage>
</organism>
<proteinExistence type="predicted"/>
<evidence type="ECO:0000256" key="2">
    <source>
        <dbReference type="SAM" id="Phobius"/>
    </source>
</evidence>
<feature type="compositionally biased region" description="Acidic residues" evidence="1">
    <location>
        <begin position="366"/>
        <end position="377"/>
    </location>
</feature>